<sequence>MKYLQKFLDLHQTPTQEFDEFLHSLKDNQLIMILDYFYKNEFIKNIKSTLIRFPYIPLEAEDIYIEFLQTYLEEVKKYNSTDKNVKFLNFFLNISKFYTLNKIRYWLRKKRIHNSLMTSTDELLYVLDEHSEEQIEQRINQIDTENFYHLLTDKDKNIIKILQNSINQKDKLITPSKLKEFKTKFLTKFNNYFHFAH</sequence>
<dbReference type="RefSeq" id="WP_013354970.1">
    <property type="nucleotide sequence ID" value="NC_014921.1"/>
</dbReference>
<accession>A0AB32XDA1</accession>
<reference evidence="1 2" key="1">
    <citation type="journal article" date="2011" name="J. Bacteriol.">
        <title>Genome sequence of the repetitive-sequence-rich Mycoplasma fermentans strain M64.</title>
        <authorList>
            <person name="Shu H.W."/>
            <person name="Liu T.T."/>
            <person name="Chang H.Y."/>
            <person name="Liu Y.M."/>
            <person name="Wu K.M."/>
            <person name="Shu H.Y."/>
            <person name="Tsai S.F."/>
            <person name="Hsiao K.J."/>
            <person name="Hu W.S."/>
            <person name="Ng W.V."/>
        </authorList>
    </citation>
    <scope>NUCLEOTIDE SEQUENCE [LARGE SCALE GENOMIC DNA]</scope>
    <source>
        <strain evidence="1 2">M64</strain>
    </source>
</reference>
<evidence type="ECO:0000313" key="2">
    <source>
        <dbReference type="Proteomes" id="UP000007473"/>
    </source>
</evidence>
<name>A0AB32XDA1_MYCFM</name>
<evidence type="ECO:0000313" key="1">
    <source>
        <dbReference type="EMBL" id="ADV34952.1"/>
    </source>
</evidence>
<dbReference type="EMBL" id="CP002458">
    <property type="protein sequence ID" value="ADV34952.1"/>
    <property type="molecule type" value="Genomic_DNA"/>
</dbReference>
<dbReference type="Proteomes" id="UP000007473">
    <property type="component" value="Chromosome"/>
</dbReference>
<dbReference type="AlphaFoldDB" id="A0AB32XDA1"/>
<gene>
    <name evidence="1" type="ordered locus">MfeM64YM_0957</name>
</gene>
<protein>
    <submittedName>
        <fullName evidence="1">Uncharacterized protein</fullName>
    </submittedName>
</protein>
<organism evidence="1 2">
    <name type="scientific">Mycoplasmopsis fermentans (strain M64)</name>
    <name type="common">Mycoplasma fermentans</name>
    <dbReference type="NCBI Taxonomy" id="943945"/>
    <lineage>
        <taxon>Bacteria</taxon>
        <taxon>Bacillati</taxon>
        <taxon>Mycoplasmatota</taxon>
        <taxon>Mycoplasmoidales</taxon>
        <taxon>Metamycoplasmataceae</taxon>
        <taxon>Mycoplasmopsis</taxon>
    </lineage>
</organism>
<dbReference type="KEGG" id="mfm:MfeM64YM_0957"/>
<proteinExistence type="predicted"/>